<dbReference type="eggNOG" id="COG0583">
    <property type="taxonomic scope" value="Bacteria"/>
</dbReference>
<dbReference type="PANTHER" id="PTHR30537:SF3">
    <property type="entry name" value="TRANSCRIPTIONAL REGULATORY PROTEIN"/>
    <property type="match status" value="1"/>
</dbReference>
<feature type="domain" description="HTH lysR-type" evidence="5">
    <location>
        <begin position="12"/>
        <end position="63"/>
    </location>
</feature>
<dbReference type="InterPro" id="IPR058163">
    <property type="entry name" value="LysR-type_TF_proteobact-type"/>
</dbReference>
<keyword evidence="2" id="KW-0805">Transcription regulation</keyword>
<reference evidence="6 7" key="1">
    <citation type="submission" date="2015-03" db="EMBL/GenBank/DDBJ databases">
        <authorList>
            <person name="Murphy D."/>
        </authorList>
    </citation>
    <scope>NUCLEOTIDE SEQUENCE [LARGE SCALE GENOMIC DNA]</scope>
    <source>
        <strain evidence="6 7">BR165/97</strain>
    </source>
</reference>
<dbReference type="OrthoDB" id="6624490at2"/>
<dbReference type="Gene3D" id="3.40.190.290">
    <property type="match status" value="1"/>
</dbReference>
<name>A0A0T9MVP7_YERIN</name>
<evidence type="ECO:0000259" key="5">
    <source>
        <dbReference type="PROSITE" id="PS50931"/>
    </source>
</evidence>
<dbReference type="RefSeq" id="WP_042568179.1">
    <property type="nucleotide sequence ID" value="NZ_CABMNY010000008.1"/>
</dbReference>
<dbReference type="InterPro" id="IPR036390">
    <property type="entry name" value="WH_DNA-bd_sf"/>
</dbReference>
<dbReference type="GO" id="GO:0006351">
    <property type="term" value="P:DNA-templated transcription"/>
    <property type="evidence" value="ECO:0007669"/>
    <property type="project" value="TreeGrafter"/>
</dbReference>
<dbReference type="GO" id="GO:0003700">
    <property type="term" value="F:DNA-binding transcription factor activity"/>
    <property type="evidence" value="ECO:0007669"/>
    <property type="project" value="InterPro"/>
</dbReference>
<dbReference type="Proteomes" id="UP000038750">
    <property type="component" value="Unassembled WGS sequence"/>
</dbReference>
<dbReference type="Pfam" id="PF03466">
    <property type="entry name" value="LysR_substrate"/>
    <property type="match status" value="1"/>
</dbReference>
<dbReference type="AlphaFoldDB" id="A0A0T9MVP7"/>
<dbReference type="PANTHER" id="PTHR30537">
    <property type="entry name" value="HTH-TYPE TRANSCRIPTIONAL REGULATOR"/>
    <property type="match status" value="1"/>
</dbReference>
<evidence type="ECO:0000256" key="2">
    <source>
        <dbReference type="ARBA" id="ARBA00023015"/>
    </source>
</evidence>
<evidence type="ECO:0000313" key="7">
    <source>
        <dbReference type="Proteomes" id="UP000038750"/>
    </source>
</evidence>
<comment type="similarity">
    <text evidence="1">Belongs to the LysR transcriptional regulatory family.</text>
</comment>
<dbReference type="PRINTS" id="PR00039">
    <property type="entry name" value="HTHLYSR"/>
</dbReference>
<evidence type="ECO:0000256" key="1">
    <source>
        <dbReference type="ARBA" id="ARBA00009437"/>
    </source>
</evidence>
<evidence type="ECO:0000256" key="3">
    <source>
        <dbReference type="ARBA" id="ARBA00023125"/>
    </source>
</evidence>
<keyword evidence="3" id="KW-0238">DNA-binding</keyword>
<dbReference type="Pfam" id="PF00126">
    <property type="entry name" value="HTH_1"/>
    <property type="match status" value="1"/>
</dbReference>
<dbReference type="EMBL" id="CPZJ01000020">
    <property type="protein sequence ID" value="CNG52333.1"/>
    <property type="molecule type" value="Genomic_DNA"/>
</dbReference>
<keyword evidence="4" id="KW-0804">Transcription</keyword>
<dbReference type="Gene3D" id="1.10.10.10">
    <property type="entry name" value="Winged helix-like DNA-binding domain superfamily/Winged helix DNA-binding domain"/>
    <property type="match status" value="1"/>
</dbReference>
<sequence length="296" mass="32641">MNLAPSDWDNQRTFLAVMREGSLSAAARSLNVSQPTTRRHIESLEQSLGQKLFIRTPSGLIPTETAQILLPHVVEMAAAAEALVRAASANIGSAKGTVRIATSELLGVEILPQRLEPLRLHYPDLLLELSLSSKIEGLPGLEADIAIRTLRPKALPVSAQRAGYCEVGLYATEDYLTRYGIPHSIGALALHALIGPDRNPHDIEVFCEQGMDFAPHQYRLRTDSHLAQLAAIRSGLGIGACHEPIARQSGLVRVLAQEFSYPLEFWVVMHEDLRNIPEVRVVFDHLLNTLRQYLAE</sequence>
<dbReference type="GO" id="GO:0043565">
    <property type="term" value="F:sequence-specific DNA binding"/>
    <property type="evidence" value="ECO:0007669"/>
    <property type="project" value="TreeGrafter"/>
</dbReference>
<evidence type="ECO:0000313" key="6">
    <source>
        <dbReference type="EMBL" id="CNG52333.1"/>
    </source>
</evidence>
<proteinExistence type="inferred from homology"/>
<dbReference type="KEGG" id="yin:CH53_42"/>
<dbReference type="InterPro" id="IPR000847">
    <property type="entry name" value="LysR_HTH_N"/>
</dbReference>
<organism evidence="6 7">
    <name type="scientific">Yersinia intermedia</name>
    <dbReference type="NCBI Taxonomy" id="631"/>
    <lineage>
        <taxon>Bacteria</taxon>
        <taxon>Pseudomonadati</taxon>
        <taxon>Pseudomonadota</taxon>
        <taxon>Gammaproteobacteria</taxon>
        <taxon>Enterobacterales</taxon>
        <taxon>Yersiniaceae</taxon>
        <taxon>Yersinia</taxon>
    </lineage>
</organism>
<dbReference type="SUPFAM" id="SSF53850">
    <property type="entry name" value="Periplasmic binding protein-like II"/>
    <property type="match status" value="1"/>
</dbReference>
<protein>
    <submittedName>
        <fullName evidence="6">LysR family transcriptional regulator</fullName>
    </submittedName>
</protein>
<dbReference type="SUPFAM" id="SSF46785">
    <property type="entry name" value="Winged helix' DNA-binding domain"/>
    <property type="match status" value="1"/>
</dbReference>
<dbReference type="PROSITE" id="PS50931">
    <property type="entry name" value="HTH_LYSR"/>
    <property type="match status" value="1"/>
</dbReference>
<dbReference type="InterPro" id="IPR036388">
    <property type="entry name" value="WH-like_DNA-bd_sf"/>
</dbReference>
<gene>
    <name evidence="6" type="primary">cysL_3</name>
    <name evidence="6" type="ORF">ERS008530_03972</name>
</gene>
<dbReference type="InterPro" id="IPR005119">
    <property type="entry name" value="LysR_subst-bd"/>
</dbReference>
<accession>A0A0T9MVP7</accession>
<dbReference type="STRING" id="631.CH53_42"/>
<evidence type="ECO:0000256" key="4">
    <source>
        <dbReference type="ARBA" id="ARBA00023163"/>
    </source>
</evidence>